<dbReference type="RefSeq" id="WP_115582624.1">
    <property type="nucleotide sequence ID" value="NZ_NXLW01000020.1"/>
</dbReference>
<evidence type="ECO:0000313" key="2">
    <source>
        <dbReference type="Proteomes" id="UP000256424"/>
    </source>
</evidence>
<dbReference type="Proteomes" id="UP000256424">
    <property type="component" value="Unassembled WGS sequence"/>
</dbReference>
<dbReference type="EMBL" id="NXLW01000020">
    <property type="protein sequence ID" value="RDU70405.1"/>
    <property type="molecule type" value="Genomic_DNA"/>
</dbReference>
<keyword evidence="2" id="KW-1185">Reference proteome</keyword>
<proteinExistence type="predicted"/>
<comment type="caution">
    <text evidence="1">The sequence shown here is derived from an EMBL/GenBank/DDBJ whole genome shotgun (WGS) entry which is preliminary data.</text>
</comment>
<dbReference type="AlphaFoldDB" id="A0A3D8IZS3"/>
<reference evidence="1 2" key="1">
    <citation type="submission" date="2018-04" db="EMBL/GenBank/DDBJ databases">
        <title>Novel Campyloabacter and Helicobacter Species and Strains.</title>
        <authorList>
            <person name="Mannion A.J."/>
            <person name="Shen Z."/>
            <person name="Fox J.G."/>
        </authorList>
    </citation>
    <scope>NUCLEOTIDE SEQUENCE [LARGE SCALE GENOMIC DNA]</scope>
    <source>
        <strain evidence="1 2">MIT 97-5075</strain>
    </source>
</reference>
<evidence type="ECO:0000313" key="1">
    <source>
        <dbReference type="EMBL" id="RDU70405.1"/>
    </source>
</evidence>
<accession>A0A3D8IZS3</accession>
<sequence length="150" mass="17482">MKKISFEKARVAMQQGIGLYVEDEDYKQLNDYIYCKNRFVRHTIDGMTIRDFLNKHDIQISYKTVMSRIYAGWDAKDACLTPRCEPNPMYESTTKRTAMMHGTKRGIIKQGHKKESAITSSGDMYSMKNIAHFHTKETGFEEHRDSDNDL</sequence>
<gene>
    <name evidence="1" type="ORF">CQA66_08330</name>
</gene>
<name>A0A3D8IZS3_9HELI</name>
<organism evidence="1 2">
    <name type="scientific">Helicobacter aurati</name>
    <dbReference type="NCBI Taxonomy" id="137778"/>
    <lineage>
        <taxon>Bacteria</taxon>
        <taxon>Pseudomonadati</taxon>
        <taxon>Campylobacterota</taxon>
        <taxon>Epsilonproteobacteria</taxon>
        <taxon>Campylobacterales</taxon>
        <taxon>Helicobacteraceae</taxon>
        <taxon>Helicobacter</taxon>
    </lineage>
</organism>
<protein>
    <submittedName>
        <fullName evidence="1">Uncharacterized protein</fullName>
    </submittedName>
</protein>